<proteinExistence type="predicted"/>
<accession>A0ABW3YQW8</accession>
<evidence type="ECO:0000313" key="3">
    <source>
        <dbReference type="Proteomes" id="UP001597173"/>
    </source>
</evidence>
<dbReference type="EMBL" id="JBHTNF010000001">
    <property type="protein sequence ID" value="MFD1326949.1"/>
    <property type="molecule type" value="Genomic_DNA"/>
</dbReference>
<organism evidence="2 3">
    <name type="scientific">Mycoplana ramosa</name>
    <name type="common">Mycoplana bullata</name>
    <dbReference type="NCBI Taxonomy" id="40837"/>
    <lineage>
        <taxon>Bacteria</taxon>
        <taxon>Pseudomonadati</taxon>
        <taxon>Pseudomonadota</taxon>
        <taxon>Alphaproteobacteria</taxon>
        <taxon>Hyphomicrobiales</taxon>
        <taxon>Rhizobiaceae</taxon>
        <taxon>Mycoplana</taxon>
    </lineage>
</organism>
<reference evidence="3" key="1">
    <citation type="journal article" date="2019" name="Int. J. Syst. Evol. Microbiol.">
        <title>The Global Catalogue of Microorganisms (GCM) 10K type strain sequencing project: providing services to taxonomists for standard genome sequencing and annotation.</title>
        <authorList>
            <consortium name="The Broad Institute Genomics Platform"/>
            <consortium name="The Broad Institute Genome Sequencing Center for Infectious Disease"/>
            <person name="Wu L."/>
            <person name="Ma J."/>
        </authorList>
    </citation>
    <scope>NUCLEOTIDE SEQUENCE [LARGE SCALE GENOMIC DNA]</scope>
    <source>
        <strain evidence="3">CCUG 55609</strain>
    </source>
</reference>
<feature type="region of interest" description="Disordered" evidence="1">
    <location>
        <begin position="27"/>
        <end position="47"/>
    </location>
</feature>
<sequence>MQISNRIAGSKTSDSLANLAARAAGKAAEEAADGARQNGFTAGSYDPSDQVSLSVEALLVLSASRDTQRFPPLTEDERNNIVSPELEEREYAAFRHFRDDGDMKGYYRAFIEYFDKLRPQDQSSPRYVGSRQIAVSALRSLAYAEKAMEDDVGTEVPAVLDTILASGNTIRRDVPQMVSPGAAIHGADGSGRQSFAASRATSMYLGSF</sequence>
<protein>
    <submittedName>
        <fullName evidence="2">Biotin biosynthesis protein BioC</fullName>
    </submittedName>
</protein>
<evidence type="ECO:0000313" key="2">
    <source>
        <dbReference type="EMBL" id="MFD1326949.1"/>
    </source>
</evidence>
<dbReference type="RefSeq" id="WP_374837335.1">
    <property type="nucleotide sequence ID" value="NZ_JBHEEW010000004.1"/>
</dbReference>
<comment type="caution">
    <text evidence="2">The sequence shown here is derived from an EMBL/GenBank/DDBJ whole genome shotgun (WGS) entry which is preliminary data.</text>
</comment>
<dbReference type="Proteomes" id="UP001597173">
    <property type="component" value="Unassembled WGS sequence"/>
</dbReference>
<keyword evidence="3" id="KW-1185">Reference proteome</keyword>
<gene>
    <name evidence="2" type="ORF">ACFQ33_03450</name>
</gene>
<evidence type="ECO:0000256" key="1">
    <source>
        <dbReference type="SAM" id="MobiDB-lite"/>
    </source>
</evidence>
<name>A0ABW3YQW8_MYCRA</name>